<dbReference type="AlphaFoldDB" id="A0A8S3WDB6"/>
<organism evidence="2 3">
    <name type="scientific">Parnassius apollo</name>
    <name type="common">Apollo butterfly</name>
    <name type="synonym">Papilio apollo</name>
    <dbReference type="NCBI Taxonomy" id="110799"/>
    <lineage>
        <taxon>Eukaryota</taxon>
        <taxon>Metazoa</taxon>
        <taxon>Ecdysozoa</taxon>
        <taxon>Arthropoda</taxon>
        <taxon>Hexapoda</taxon>
        <taxon>Insecta</taxon>
        <taxon>Pterygota</taxon>
        <taxon>Neoptera</taxon>
        <taxon>Endopterygota</taxon>
        <taxon>Lepidoptera</taxon>
        <taxon>Glossata</taxon>
        <taxon>Ditrysia</taxon>
        <taxon>Papilionoidea</taxon>
        <taxon>Papilionidae</taxon>
        <taxon>Parnassiinae</taxon>
        <taxon>Parnassini</taxon>
        <taxon>Parnassius</taxon>
        <taxon>Parnassius</taxon>
    </lineage>
</organism>
<dbReference type="EMBL" id="CAJQZP010000287">
    <property type="protein sequence ID" value="CAG4953225.1"/>
    <property type="molecule type" value="Genomic_DNA"/>
</dbReference>
<feature type="region of interest" description="Disordered" evidence="1">
    <location>
        <begin position="358"/>
        <end position="395"/>
    </location>
</feature>
<sequence length="395" mass="44070">MAELIPSNALVDYSDSTHCSSTDQNSEVEKDFTGCDSDQSWHIPIRRKKKRLVFTSMDDYTCPSTSAIQIPTTIIESSDSTKESSDSTEEEDSGIVGKKGYAEETTTTVKTKRKGFRATGLYPWDPSSIPEEAFAPSMLTELTATQLSTKENSVTVPNSPESVKLLNRTFDSDITFFEDGSTAQNSVATIKQLQNKDVNFQKLVDYSSSIESLDSDDIHVPIRYNTPVPGPSGLQVQHVQRPATLLSSPSDISDIEYNLSMMQNYSAKGVRIYTSSSASDEENNNPLQTYFTPKKNQLDSFDDDMPLSELKNNKKRSDIQESSFKEFLPTPNYAETKAKPRRKALNYVGQRITKDLFKDKTGNNAKNSAKQTKNYNNNIKGQKGKAREKSSKILD</sequence>
<gene>
    <name evidence="2" type="ORF">PAPOLLO_LOCUS4820</name>
</gene>
<keyword evidence="3" id="KW-1185">Reference proteome</keyword>
<feature type="compositionally biased region" description="Basic and acidic residues" evidence="1">
    <location>
        <begin position="385"/>
        <end position="395"/>
    </location>
</feature>
<name>A0A8S3WDB6_PARAO</name>
<comment type="caution">
    <text evidence="2">The sequence shown here is derived from an EMBL/GenBank/DDBJ whole genome shotgun (WGS) entry which is preliminary data.</text>
</comment>
<protein>
    <submittedName>
        <fullName evidence="2">(apollo) hypothetical protein</fullName>
    </submittedName>
</protein>
<dbReference type="Proteomes" id="UP000691718">
    <property type="component" value="Unassembled WGS sequence"/>
</dbReference>
<evidence type="ECO:0000313" key="3">
    <source>
        <dbReference type="Proteomes" id="UP000691718"/>
    </source>
</evidence>
<feature type="compositionally biased region" description="Polar residues" evidence="1">
    <location>
        <begin position="362"/>
        <end position="380"/>
    </location>
</feature>
<evidence type="ECO:0000313" key="2">
    <source>
        <dbReference type="EMBL" id="CAG4953225.1"/>
    </source>
</evidence>
<accession>A0A8S3WDB6</accession>
<proteinExistence type="predicted"/>
<feature type="region of interest" description="Disordered" evidence="1">
    <location>
        <begin position="72"/>
        <end position="102"/>
    </location>
</feature>
<dbReference type="OrthoDB" id="8058166at2759"/>
<evidence type="ECO:0000256" key="1">
    <source>
        <dbReference type="SAM" id="MobiDB-lite"/>
    </source>
</evidence>
<reference evidence="2" key="1">
    <citation type="submission" date="2021-04" db="EMBL/GenBank/DDBJ databases">
        <authorList>
            <person name="Tunstrom K."/>
        </authorList>
    </citation>
    <scope>NUCLEOTIDE SEQUENCE</scope>
</reference>